<keyword evidence="7 12" id="KW-0560">Oxidoreductase</keyword>
<comment type="cofactor">
    <cofactor evidence="1">
        <name>FMN</name>
        <dbReference type="ChEBI" id="CHEBI:58210"/>
    </cofactor>
</comment>
<keyword evidence="5" id="KW-0288">FMN</keyword>
<evidence type="ECO:0000256" key="6">
    <source>
        <dbReference type="ARBA" id="ARBA00022741"/>
    </source>
</evidence>
<evidence type="ECO:0000313" key="13">
    <source>
        <dbReference type="Proteomes" id="UP000006798"/>
    </source>
</evidence>
<dbReference type="FunFam" id="3.20.20.70:FF:000154">
    <property type="entry name" value="Probable nitronate monooxygenase"/>
    <property type="match status" value="1"/>
</dbReference>
<evidence type="ECO:0000256" key="9">
    <source>
        <dbReference type="ARBA" id="ARBA00031155"/>
    </source>
</evidence>
<name>F8GQA6_CUPNN</name>
<dbReference type="GO" id="GO:0000166">
    <property type="term" value="F:nucleotide binding"/>
    <property type="evidence" value="ECO:0007669"/>
    <property type="project" value="UniProtKB-KW"/>
</dbReference>
<evidence type="ECO:0000256" key="3">
    <source>
        <dbReference type="ARBA" id="ARBA00022575"/>
    </source>
</evidence>
<dbReference type="SUPFAM" id="SSF51412">
    <property type="entry name" value="Inosine monophosphate dehydrogenase (IMPDH)"/>
    <property type="match status" value="1"/>
</dbReference>
<proteinExistence type="inferred from homology"/>
<dbReference type="PANTHER" id="PTHR42747">
    <property type="entry name" value="NITRONATE MONOOXYGENASE-RELATED"/>
    <property type="match status" value="1"/>
</dbReference>
<sequence length="417" mass="43228">MHCEAAATSHAARFHGMLDTLRYSVAFDNLPSGILHFKEKETFMDTSTPSSHRRNLLSILGIATPIIQAPMAGVSTAAMAAAVSKAGGLGSLGVGAMDAQAARKTIRETRALTGKPFNVNLFCHAPAKSDVVREQAWLTYLAAQFAEHGGTAPTSLREIYKSFVADDAMFQMLLEEKPAVVSFHFGLPSQQKIDALRGAGIVLLASATSLQEARQIEAAGVDAIVAQGIEAGGHRGTFDTDGYDEGLGTLALVRLLVLGTKLPVIASGGIMDGASIAAVLALGAEAAQLGTAFVACPESSADAAYRAALTAPQPRPTTLTRAISGRAARGFTNRLTALGIAADAPPVPDYPIAYDAGKALHAAAKATGSAEYAAQWAGQAAPLARSLPAAELVAQLRSELREAILRMATFADPQDAA</sequence>
<accession>F8GQA6</accession>
<dbReference type="InterPro" id="IPR004136">
    <property type="entry name" value="NMO"/>
</dbReference>
<comment type="catalytic activity">
    <reaction evidence="10">
        <text>3 propionate 3-nitronate + 3 O2 + H2O = 3 3-oxopropanoate + 2 nitrate + nitrite + H2O2 + 3 H(+)</text>
        <dbReference type="Rhea" id="RHEA:57332"/>
        <dbReference type="ChEBI" id="CHEBI:15377"/>
        <dbReference type="ChEBI" id="CHEBI:15378"/>
        <dbReference type="ChEBI" id="CHEBI:15379"/>
        <dbReference type="ChEBI" id="CHEBI:16240"/>
        <dbReference type="ChEBI" id="CHEBI:16301"/>
        <dbReference type="ChEBI" id="CHEBI:17632"/>
        <dbReference type="ChEBI" id="CHEBI:33190"/>
        <dbReference type="ChEBI" id="CHEBI:136067"/>
    </reaction>
</comment>
<keyword evidence="3" id="KW-0216">Detoxification</keyword>
<dbReference type="GO" id="GO:0009636">
    <property type="term" value="P:response to toxic substance"/>
    <property type="evidence" value="ECO:0007669"/>
    <property type="project" value="UniProtKB-KW"/>
</dbReference>
<comment type="similarity">
    <text evidence="2">Belongs to the nitronate monooxygenase family. NMO class I subfamily.</text>
</comment>
<dbReference type="KEGG" id="cnc:CNE_2c17070"/>
<dbReference type="GO" id="GO:0018580">
    <property type="term" value="F:nitronate monooxygenase activity"/>
    <property type="evidence" value="ECO:0007669"/>
    <property type="project" value="InterPro"/>
</dbReference>
<protein>
    <recommendedName>
        <fullName evidence="11">Nitronate monooxygenase</fullName>
    </recommendedName>
    <alternativeName>
        <fullName evidence="9">Propionate 3-nitronate monooxygenase</fullName>
    </alternativeName>
</protein>
<dbReference type="InterPro" id="IPR013785">
    <property type="entry name" value="Aldolase_TIM"/>
</dbReference>
<evidence type="ECO:0000256" key="7">
    <source>
        <dbReference type="ARBA" id="ARBA00023002"/>
    </source>
</evidence>
<evidence type="ECO:0000256" key="11">
    <source>
        <dbReference type="ARBA" id="ARBA00067136"/>
    </source>
</evidence>
<reference evidence="12 13" key="1">
    <citation type="journal article" date="2011" name="J. Bacteriol.">
        <title>Complete genome sequence of the type strain Cupriavidus necator N-1.</title>
        <authorList>
            <person name="Poehlein A."/>
            <person name="Kusian B."/>
            <person name="Friedrich B."/>
            <person name="Daniel R."/>
            <person name="Bowien B."/>
        </authorList>
    </citation>
    <scope>NUCLEOTIDE SEQUENCE [LARGE SCALE GENOMIC DNA]</scope>
    <source>
        <strain evidence="13">ATCC 43291 / DSM 13513 / CCUG 52238 / LMG 8453 / N-1</strain>
    </source>
</reference>
<dbReference type="EMBL" id="CP002878">
    <property type="protein sequence ID" value="AEI80663.1"/>
    <property type="molecule type" value="Genomic_DNA"/>
</dbReference>
<evidence type="ECO:0000256" key="8">
    <source>
        <dbReference type="ARBA" id="ARBA00023033"/>
    </source>
</evidence>
<keyword evidence="8 12" id="KW-0503">Monooxygenase</keyword>
<gene>
    <name evidence="12" type="ordered locus">CNE_2c17070</name>
</gene>
<evidence type="ECO:0000256" key="5">
    <source>
        <dbReference type="ARBA" id="ARBA00022643"/>
    </source>
</evidence>
<evidence type="ECO:0000313" key="12">
    <source>
        <dbReference type="EMBL" id="AEI80663.1"/>
    </source>
</evidence>
<dbReference type="Gene3D" id="3.20.20.70">
    <property type="entry name" value="Aldolase class I"/>
    <property type="match status" value="1"/>
</dbReference>
<evidence type="ECO:0000256" key="4">
    <source>
        <dbReference type="ARBA" id="ARBA00022630"/>
    </source>
</evidence>
<evidence type="ECO:0000256" key="10">
    <source>
        <dbReference type="ARBA" id="ARBA00049401"/>
    </source>
</evidence>
<keyword evidence="4" id="KW-0285">Flavoprotein</keyword>
<dbReference type="CDD" id="cd04730">
    <property type="entry name" value="NPD_like"/>
    <property type="match status" value="1"/>
</dbReference>
<dbReference type="Pfam" id="PF03060">
    <property type="entry name" value="NMO"/>
    <property type="match status" value="1"/>
</dbReference>
<dbReference type="AlphaFoldDB" id="F8GQA6"/>
<organism evidence="12 13">
    <name type="scientific">Cupriavidus necator (strain ATCC 43291 / DSM 13513 / CCUG 52238 / LMG 8453 / N-1)</name>
    <name type="common">Ralstonia eutropha</name>
    <dbReference type="NCBI Taxonomy" id="1042878"/>
    <lineage>
        <taxon>Bacteria</taxon>
        <taxon>Pseudomonadati</taxon>
        <taxon>Pseudomonadota</taxon>
        <taxon>Betaproteobacteria</taxon>
        <taxon>Burkholderiales</taxon>
        <taxon>Burkholderiaceae</taxon>
        <taxon>Cupriavidus</taxon>
    </lineage>
</organism>
<evidence type="ECO:0000256" key="2">
    <source>
        <dbReference type="ARBA" id="ARBA00009881"/>
    </source>
</evidence>
<dbReference type="Proteomes" id="UP000006798">
    <property type="component" value="Chromosome 2"/>
</dbReference>
<dbReference type="PANTHER" id="PTHR42747:SF3">
    <property type="entry name" value="NITRONATE MONOOXYGENASE-RELATED"/>
    <property type="match status" value="1"/>
</dbReference>
<dbReference type="HOGENOM" id="CLU_038732_5_1_4"/>
<evidence type="ECO:0000256" key="1">
    <source>
        <dbReference type="ARBA" id="ARBA00001917"/>
    </source>
</evidence>
<keyword evidence="6" id="KW-0547">Nucleotide-binding</keyword>